<dbReference type="PATRIC" id="fig|1276920.7.peg.573"/>
<dbReference type="EMBL" id="AOCK01000001">
    <property type="protein sequence ID" value="EMR00564.1"/>
    <property type="molecule type" value="Genomic_DNA"/>
</dbReference>
<evidence type="ECO:0000256" key="1">
    <source>
        <dbReference type="SAM" id="MobiDB-lite"/>
    </source>
</evidence>
<keyword evidence="3" id="KW-1185">Reference proteome</keyword>
<dbReference type="AlphaFoldDB" id="M7NPV1"/>
<accession>M7NPV1</accession>
<reference evidence="2 3" key="1">
    <citation type="journal article" date="2013" name="Genome Announc.">
        <title>Draft Genome Sequence of Arthrobacter gangotriensis Strain Lz1yT, Isolated from a Penguin Rookery Soil Sample Collected in Antarctica, near the Indian Station Dakshin Gangotri.</title>
        <authorList>
            <person name="Shivaji S."/>
            <person name="Ara S."/>
            <person name="Bandi S."/>
            <person name="Singh A."/>
            <person name="Kumar Pinnaka A."/>
        </authorList>
    </citation>
    <scope>NUCLEOTIDE SEQUENCE [LARGE SCALE GENOMIC DNA]</scope>
    <source>
        <strain evidence="2 3">Lz1y</strain>
    </source>
</reference>
<gene>
    <name evidence="2" type="ORF">ADIAG_00571</name>
</gene>
<organism evidence="2 3">
    <name type="scientific">Paeniglutamicibacter gangotriensis Lz1y</name>
    <dbReference type="NCBI Taxonomy" id="1276920"/>
    <lineage>
        <taxon>Bacteria</taxon>
        <taxon>Bacillati</taxon>
        <taxon>Actinomycetota</taxon>
        <taxon>Actinomycetes</taxon>
        <taxon>Micrococcales</taxon>
        <taxon>Micrococcaceae</taxon>
        <taxon>Paeniglutamicibacter</taxon>
    </lineage>
</organism>
<proteinExistence type="predicted"/>
<dbReference type="Proteomes" id="UP000012015">
    <property type="component" value="Unassembled WGS sequence"/>
</dbReference>
<feature type="region of interest" description="Disordered" evidence="1">
    <location>
        <begin position="1"/>
        <end position="27"/>
    </location>
</feature>
<evidence type="ECO:0000313" key="3">
    <source>
        <dbReference type="Proteomes" id="UP000012015"/>
    </source>
</evidence>
<comment type="caution">
    <text evidence="2">The sequence shown here is derived from an EMBL/GenBank/DDBJ whole genome shotgun (WGS) entry which is preliminary data.</text>
</comment>
<protein>
    <submittedName>
        <fullName evidence="2">Uncharacterized protein</fullName>
    </submittedName>
</protein>
<evidence type="ECO:0000313" key="2">
    <source>
        <dbReference type="EMBL" id="EMR00564.1"/>
    </source>
</evidence>
<sequence>MRVHVSKKKKPSTSRASKPGHPARASASKNIVSIDAFRSRAAGQDLSAEFAAWLHTRMVIPPTGRELPVLSEFMKHYGAPGPTPVVLETHKVAATLEAHLPTVPADDSTFVLQLLLRYVEFLEDAHHWGGTELQSDSVQQLLLALLNVGPETVGDEAPFEVPAIPREELLSVLVAMPLARRTHGFLHWFGSQRDVTESGRLTSQDIEAAAAALDVAALDVEGSPIESSRELTAAQRAMRAQDIPLADLYWESLLEIGAIEIHGSKASASGNALSYFTNPDDAQALVILLRDVALAMIRRFTNPEYAGGNARLSGAEEITADILVHACLGDGFPVADLAAWIPEDPSPQDMGMVHTLAALNTLAAEGIVEIGTNYTVPPALQKIIAFEFIERAGEPVHYADPKDIDPGYAGASG</sequence>
<name>M7NPV1_9MICC</name>
<dbReference type="STRING" id="1276920.ADIAG_00571"/>
<feature type="compositionally biased region" description="Basic residues" evidence="1">
    <location>
        <begin position="1"/>
        <end position="12"/>
    </location>
</feature>